<name>A0A921JQE3_9ACTN</name>
<evidence type="ECO:0000256" key="6">
    <source>
        <dbReference type="ARBA" id="ARBA00022989"/>
    </source>
</evidence>
<dbReference type="InterPro" id="IPR001757">
    <property type="entry name" value="P_typ_ATPase"/>
</dbReference>
<dbReference type="GO" id="GO:0046872">
    <property type="term" value="F:metal ion binding"/>
    <property type="evidence" value="ECO:0007669"/>
    <property type="project" value="UniProtKB-KW"/>
</dbReference>
<dbReference type="Pfam" id="PF00702">
    <property type="entry name" value="Hydrolase"/>
    <property type="match status" value="1"/>
</dbReference>
<dbReference type="Gene3D" id="2.70.150.10">
    <property type="entry name" value="Calcium-transporting ATPase, cytoplasmic transduction domain A"/>
    <property type="match status" value="1"/>
</dbReference>
<dbReference type="NCBIfam" id="TIGR01494">
    <property type="entry name" value="ATPase_P-type"/>
    <property type="match status" value="2"/>
</dbReference>
<evidence type="ECO:0000313" key="11">
    <source>
        <dbReference type="Proteomes" id="UP000712713"/>
    </source>
</evidence>
<dbReference type="PROSITE" id="PS01229">
    <property type="entry name" value="COF_2"/>
    <property type="match status" value="1"/>
</dbReference>
<dbReference type="SFLD" id="SFLDF00027">
    <property type="entry name" value="p-type_atpase"/>
    <property type="match status" value="1"/>
</dbReference>
<dbReference type="SUPFAM" id="SSF81653">
    <property type="entry name" value="Calcium ATPase, transduction domain A"/>
    <property type="match status" value="1"/>
</dbReference>
<dbReference type="GO" id="GO:0019829">
    <property type="term" value="F:ATPase-coupled monoatomic cation transmembrane transporter activity"/>
    <property type="evidence" value="ECO:0007669"/>
    <property type="project" value="InterPro"/>
</dbReference>
<proteinExistence type="inferred from homology"/>
<dbReference type="GO" id="GO:0005886">
    <property type="term" value="C:plasma membrane"/>
    <property type="evidence" value="ECO:0007669"/>
    <property type="project" value="UniProtKB-SubCell"/>
</dbReference>
<dbReference type="EMBL" id="DYZF01000144">
    <property type="protein sequence ID" value="HJE51469.1"/>
    <property type="molecule type" value="Genomic_DNA"/>
</dbReference>
<dbReference type="InterPro" id="IPR059000">
    <property type="entry name" value="ATPase_P-type_domA"/>
</dbReference>
<evidence type="ECO:0000256" key="2">
    <source>
        <dbReference type="ARBA" id="ARBA00006024"/>
    </source>
</evidence>
<feature type="transmembrane region" description="Helical" evidence="8">
    <location>
        <begin position="7"/>
        <end position="27"/>
    </location>
</feature>
<keyword evidence="4 8" id="KW-0479">Metal-binding</keyword>
<dbReference type="InterPro" id="IPR023298">
    <property type="entry name" value="ATPase_P-typ_TM_dom_sf"/>
</dbReference>
<dbReference type="Gene3D" id="3.40.50.1000">
    <property type="entry name" value="HAD superfamily/HAD-like"/>
    <property type="match status" value="1"/>
</dbReference>
<dbReference type="InterPro" id="IPR018303">
    <property type="entry name" value="ATPase_P-typ_P_site"/>
</dbReference>
<dbReference type="SFLD" id="SFLDS00003">
    <property type="entry name" value="Haloacid_Dehalogenase"/>
    <property type="match status" value="1"/>
</dbReference>
<keyword evidence="8" id="KW-0067">ATP-binding</keyword>
<dbReference type="InterPro" id="IPR023214">
    <property type="entry name" value="HAD_sf"/>
</dbReference>
<comment type="similarity">
    <text evidence="2 8">Belongs to the cation transport ATPase (P-type) (TC 3.A.3) family. Type IB subfamily.</text>
</comment>
<dbReference type="PRINTS" id="PR00119">
    <property type="entry name" value="CATATPASE"/>
</dbReference>
<dbReference type="Proteomes" id="UP000712713">
    <property type="component" value="Unassembled WGS sequence"/>
</dbReference>
<dbReference type="InterPro" id="IPR051014">
    <property type="entry name" value="Cation_Transport_ATPase_IB"/>
</dbReference>
<dbReference type="InterPro" id="IPR023299">
    <property type="entry name" value="ATPase_P-typ_cyto_dom_N"/>
</dbReference>
<reference evidence="10" key="2">
    <citation type="submission" date="2021-09" db="EMBL/GenBank/DDBJ databases">
        <authorList>
            <person name="Gilroy R."/>
        </authorList>
    </citation>
    <scope>NUCLEOTIDE SEQUENCE</scope>
    <source>
        <strain evidence="10">ChiGjej3B3-7470</strain>
    </source>
</reference>
<dbReference type="GO" id="GO:0016887">
    <property type="term" value="F:ATP hydrolysis activity"/>
    <property type="evidence" value="ECO:0007669"/>
    <property type="project" value="InterPro"/>
</dbReference>
<dbReference type="CDD" id="cd02079">
    <property type="entry name" value="P-type_ATPase_HM"/>
    <property type="match status" value="1"/>
</dbReference>
<keyword evidence="5" id="KW-1278">Translocase</keyword>
<dbReference type="SUPFAM" id="SSF81665">
    <property type="entry name" value="Calcium ATPase, transmembrane domain M"/>
    <property type="match status" value="1"/>
</dbReference>
<keyword evidence="3 8" id="KW-0812">Transmembrane</keyword>
<dbReference type="SUPFAM" id="SSF56784">
    <property type="entry name" value="HAD-like"/>
    <property type="match status" value="1"/>
</dbReference>
<dbReference type="PROSITE" id="PS00154">
    <property type="entry name" value="ATPASE_E1_E2"/>
    <property type="match status" value="1"/>
</dbReference>
<dbReference type="InterPro" id="IPR044492">
    <property type="entry name" value="P_typ_ATPase_HD_dom"/>
</dbReference>
<feature type="transmembrane region" description="Helical" evidence="8">
    <location>
        <begin position="228"/>
        <end position="246"/>
    </location>
</feature>
<evidence type="ECO:0000313" key="10">
    <source>
        <dbReference type="EMBL" id="HJE51469.1"/>
    </source>
</evidence>
<evidence type="ECO:0000256" key="3">
    <source>
        <dbReference type="ARBA" id="ARBA00022692"/>
    </source>
</evidence>
<feature type="domain" description="P-type ATPase A" evidence="9">
    <location>
        <begin position="112"/>
        <end position="212"/>
    </location>
</feature>
<gene>
    <name evidence="10" type="ORF">K8V15_05755</name>
</gene>
<evidence type="ECO:0000256" key="8">
    <source>
        <dbReference type="RuleBase" id="RU362081"/>
    </source>
</evidence>
<evidence type="ECO:0000256" key="5">
    <source>
        <dbReference type="ARBA" id="ARBA00022967"/>
    </source>
</evidence>
<dbReference type="PANTHER" id="PTHR48085">
    <property type="entry name" value="CADMIUM/ZINC-TRANSPORTING ATPASE HMA2-RELATED"/>
    <property type="match status" value="1"/>
</dbReference>
<dbReference type="AlphaFoldDB" id="A0A921JQE3"/>
<evidence type="ECO:0000256" key="1">
    <source>
        <dbReference type="ARBA" id="ARBA00004651"/>
    </source>
</evidence>
<accession>A0A921JQE3</accession>
<dbReference type="InterPro" id="IPR036412">
    <property type="entry name" value="HAD-like_sf"/>
</dbReference>
<feature type="transmembrane region" description="Helical" evidence="8">
    <location>
        <begin position="252"/>
        <end position="278"/>
    </location>
</feature>
<dbReference type="SFLD" id="SFLDG00002">
    <property type="entry name" value="C1.7:_P-type_atpase_like"/>
    <property type="match status" value="1"/>
</dbReference>
<comment type="caution">
    <text evidence="10">The sequence shown here is derived from an EMBL/GenBank/DDBJ whole genome shotgun (WGS) entry which is preliminary data.</text>
</comment>
<dbReference type="FunFam" id="2.70.150.10:FF:000002">
    <property type="entry name" value="Copper-transporting ATPase 1, putative"/>
    <property type="match status" value="1"/>
</dbReference>
<keyword evidence="8" id="KW-1003">Cell membrane</keyword>
<evidence type="ECO:0000256" key="4">
    <source>
        <dbReference type="ARBA" id="ARBA00022723"/>
    </source>
</evidence>
<dbReference type="PANTHER" id="PTHR48085:SF5">
    <property type="entry name" value="CADMIUM_ZINC-TRANSPORTING ATPASE HMA4-RELATED"/>
    <property type="match status" value="1"/>
</dbReference>
<dbReference type="GO" id="GO:0005524">
    <property type="term" value="F:ATP binding"/>
    <property type="evidence" value="ECO:0007669"/>
    <property type="project" value="UniProtKB-UniRule"/>
</dbReference>
<keyword evidence="7 8" id="KW-0472">Membrane</keyword>
<dbReference type="InterPro" id="IPR027256">
    <property type="entry name" value="P-typ_ATPase_IB"/>
</dbReference>
<organism evidence="10 11">
    <name type="scientific">Tessaracoccus flavescens</name>
    <dbReference type="NCBI Taxonomy" id="399497"/>
    <lineage>
        <taxon>Bacteria</taxon>
        <taxon>Bacillati</taxon>
        <taxon>Actinomycetota</taxon>
        <taxon>Actinomycetes</taxon>
        <taxon>Propionibacteriales</taxon>
        <taxon>Propionibacteriaceae</taxon>
        <taxon>Tessaracoccus</taxon>
    </lineage>
</organism>
<dbReference type="InterPro" id="IPR008250">
    <property type="entry name" value="ATPase_P-typ_transduc_dom_A_sf"/>
</dbReference>
<protein>
    <submittedName>
        <fullName evidence="10">Cation-translocating P-type ATPase</fullName>
    </submittedName>
</protein>
<dbReference type="NCBIfam" id="TIGR01525">
    <property type="entry name" value="ATPase-IB_hvy"/>
    <property type="match status" value="1"/>
</dbReference>
<feature type="transmembrane region" description="Helical" evidence="8">
    <location>
        <begin position="565"/>
        <end position="584"/>
    </location>
</feature>
<keyword evidence="6 8" id="KW-1133">Transmembrane helix</keyword>
<feature type="transmembrane region" description="Helical" evidence="8">
    <location>
        <begin position="33"/>
        <end position="51"/>
    </location>
</feature>
<comment type="subcellular location">
    <subcellularLocation>
        <location evidence="1">Cell membrane</location>
        <topology evidence="1">Multi-pass membrane protein</topology>
    </subcellularLocation>
</comment>
<dbReference type="Pfam" id="PF00122">
    <property type="entry name" value="E1-E2_ATPase"/>
    <property type="match status" value="1"/>
</dbReference>
<dbReference type="Gene3D" id="3.40.1110.10">
    <property type="entry name" value="Calcium-transporting ATPase, cytoplasmic domain N"/>
    <property type="match status" value="1"/>
</dbReference>
<evidence type="ECO:0000259" key="9">
    <source>
        <dbReference type="Pfam" id="PF00122"/>
    </source>
</evidence>
<evidence type="ECO:0000256" key="7">
    <source>
        <dbReference type="ARBA" id="ARBA00023136"/>
    </source>
</evidence>
<keyword evidence="8" id="KW-0547">Nucleotide-binding</keyword>
<sequence>MARTHRWTIPAISGALIIASLIGAQVAPVTADPLMIAASLVAGVPVLRGAYRALRVRTIGIDLLVSVAMIGALIIGEYWEAAAVTFLFAVGHALEDATLSKTRSALAGLIDLAPTTATVIRDGQQVEVPAHEVLVGETVVVKHGGKIAVDGEVLDGRAAVEEASITGESIPVEKGPGDRVFAGTIVGDGFLTVTTTGVGADTTLARIIHRVEEAQESKARTQQFMERFSKWYTPGIIILALVAGLITRDVRLALTLLVIGCPGALVISVPVALVAGIGRAARDGVLIKGGEFLETAAKIDVVALDKTGTITQGHPELTDVQSFGDWSADEVLGWAAKAEAGSNHPLAAPVIAAAAARGLSVPAVPDQVDTVPGQGVIARIAGREIAVGNVALLAGLGATSTAAEMAADKLSAQGKTPLLVALDGTPIGAIAVADQIRPDAATLVASLKSAGVRRVIMLTGDAPGVASAIAAQVGIDDVRPSLLPEDKLDAVRELQAAGHTVAMVGDGVNDAPALALADVGIAMGAAGSPLAVETADIALMTSRLQLVPHAIGLAKRTARVMRQNIWLALLTVGLLLLGVLLGGVTMAIGMLVHEASVLIVIVNAMRLLQRKPGHVLEQRRHGQGAEEPVLSRLSVGRGA</sequence>
<reference evidence="10" key="1">
    <citation type="journal article" date="2021" name="PeerJ">
        <title>Extensive microbial diversity within the chicken gut microbiome revealed by metagenomics and culture.</title>
        <authorList>
            <person name="Gilroy R."/>
            <person name="Ravi A."/>
            <person name="Getino M."/>
            <person name="Pursley I."/>
            <person name="Horton D.L."/>
            <person name="Alikhan N.F."/>
            <person name="Baker D."/>
            <person name="Gharbi K."/>
            <person name="Hall N."/>
            <person name="Watson M."/>
            <person name="Adriaenssens E.M."/>
            <person name="Foster-Nyarko E."/>
            <person name="Jarju S."/>
            <person name="Secka A."/>
            <person name="Antonio M."/>
            <person name="Oren A."/>
            <person name="Chaudhuri R.R."/>
            <person name="La Ragione R."/>
            <person name="Hildebrand F."/>
            <person name="Pallen M.J."/>
        </authorList>
    </citation>
    <scope>NUCLEOTIDE SEQUENCE</scope>
    <source>
        <strain evidence="10">ChiGjej3B3-7470</strain>
    </source>
</reference>